<dbReference type="Proteomes" id="UP001327560">
    <property type="component" value="Chromosome 1"/>
</dbReference>
<reference evidence="2 3" key="1">
    <citation type="submission" date="2023-10" db="EMBL/GenBank/DDBJ databases">
        <title>Chromosome-scale genome assembly provides insights into flower coloration mechanisms of Canna indica.</title>
        <authorList>
            <person name="Li C."/>
        </authorList>
    </citation>
    <scope>NUCLEOTIDE SEQUENCE [LARGE SCALE GENOMIC DNA]</scope>
    <source>
        <tissue evidence="2">Flower</tissue>
    </source>
</reference>
<evidence type="ECO:0000313" key="2">
    <source>
        <dbReference type="EMBL" id="WOK93888.1"/>
    </source>
</evidence>
<dbReference type="AlphaFoldDB" id="A0AAQ3JPM9"/>
<dbReference type="EMBL" id="CP136890">
    <property type="protein sequence ID" value="WOK93888.1"/>
    <property type="molecule type" value="Genomic_DNA"/>
</dbReference>
<organism evidence="2 3">
    <name type="scientific">Canna indica</name>
    <name type="common">Indian-shot</name>
    <dbReference type="NCBI Taxonomy" id="4628"/>
    <lineage>
        <taxon>Eukaryota</taxon>
        <taxon>Viridiplantae</taxon>
        <taxon>Streptophyta</taxon>
        <taxon>Embryophyta</taxon>
        <taxon>Tracheophyta</taxon>
        <taxon>Spermatophyta</taxon>
        <taxon>Magnoliopsida</taxon>
        <taxon>Liliopsida</taxon>
        <taxon>Zingiberales</taxon>
        <taxon>Cannaceae</taxon>
        <taxon>Canna</taxon>
    </lineage>
</organism>
<proteinExistence type="predicted"/>
<name>A0AAQ3JPM9_9LILI</name>
<feature type="domain" description="DUF4283" evidence="1">
    <location>
        <begin position="55"/>
        <end position="134"/>
    </location>
</feature>
<dbReference type="InterPro" id="IPR025558">
    <property type="entry name" value="DUF4283"/>
</dbReference>
<dbReference type="PANTHER" id="PTHR31286">
    <property type="entry name" value="GLYCINE-RICH CELL WALL STRUCTURAL PROTEIN 1.8-LIKE"/>
    <property type="match status" value="1"/>
</dbReference>
<keyword evidence="3" id="KW-1185">Reference proteome</keyword>
<dbReference type="InterPro" id="IPR040256">
    <property type="entry name" value="At4g02000-like"/>
</dbReference>
<protein>
    <recommendedName>
        <fullName evidence="1">DUF4283 domain-containing protein</fullName>
    </recommendedName>
</protein>
<evidence type="ECO:0000259" key="1">
    <source>
        <dbReference type="Pfam" id="PF14111"/>
    </source>
</evidence>
<accession>A0AAQ3JPM9</accession>
<gene>
    <name evidence="2" type="ORF">Cni_G02589</name>
</gene>
<evidence type="ECO:0000313" key="3">
    <source>
        <dbReference type="Proteomes" id="UP001327560"/>
    </source>
</evidence>
<sequence length="134" mass="15600">MHKKKFISWAALFREANLFNSMGDRSKMKGKIEKNQSETSDEINIEESLIDASRSLWTNSLYGKFYGRTPLLIFVQKVMSKVWKLKCSVQIIDLASGYFCFKFANRDDMDSVLSRGPWFLGGQILLLTPWREKF</sequence>
<dbReference type="PANTHER" id="PTHR31286:SF180">
    <property type="entry name" value="OS10G0362600 PROTEIN"/>
    <property type="match status" value="1"/>
</dbReference>
<dbReference type="Pfam" id="PF14111">
    <property type="entry name" value="DUF4283"/>
    <property type="match status" value="1"/>
</dbReference>